<feature type="compositionally biased region" description="Basic and acidic residues" evidence="1">
    <location>
        <begin position="1"/>
        <end position="17"/>
    </location>
</feature>
<organism evidence="2 3">
    <name type="scientific">Dehalogenimonas etheniformans</name>
    <dbReference type="NCBI Taxonomy" id="1536648"/>
    <lineage>
        <taxon>Bacteria</taxon>
        <taxon>Bacillati</taxon>
        <taxon>Chloroflexota</taxon>
        <taxon>Dehalococcoidia</taxon>
        <taxon>Dehalococcoidales</taxon>
        <taxon>Dehalococcoidaceae</taxon>
        <taxon>Dehalogenimonas</taxon>
    </lineage>
</organism>
<evidence type="ECO:0000313" key="2">
    <source>
        <dbReference type="EMBL" id="PPD57342.1"/>
    </source>
</evidence>
<feature type="compositionally biased region" description="Acidic residues" evidence="1">
    <location>
        <begin position="18"/>
        <end position="29"/>
    </location>
</feature>
<evidence type="ECO:0000256" key="1">
    <source>
        <dbReference type="SAM" id="MobiDB-lite"/>
    </source>
</evidence>
<reference evidence="2 3" key="1">
    <citation type="journal article" date="2017" name="ISME J.">
        <title>Grape pomace compost harbors organohalide-respiring Dehalogenimonas species with novel reductive dehalogenase genes.</title>
        <authorList>
            <person name="Yang Y."/>
            <person name="Higgins S.A."/>
            <person name="Yan J."/>
            <person name="Simsir B."/>
            <person name="Chourey K."/>
            <person name="Iyer R."/>
            <person name="Hettich R.L."/>
            <person name="Baldwin B."/>
            <person name="Ogles D.M."/>
            <person name="Loffler F.E."/>
        </authorList>
    </citation>
    <scope>NUCLEOTIDE SEQUENCE [LARGE SCALE GENOMIC DNA]</scope>
    <source>
        <strain evidence="2 3">GP</strain>
    </source>
</reference>
<sequence length="263" mass="28450">MGKKINVDKLDADRAPEEVEDAAEGMLETEAEKSSENSDQPDMVGGIDVSRIIKSTGGTQNAVGSAAPAIDQFAAQARLEAQRASAYLMKEYRRQMQGIVGSMQSTIREEGVRLADEICARIATQIRQAVLLETEKKALNLVDEFVLGWQIETESMSQDLLTAGAEPRAEAPSNHPPEKPESVSADKEVPSVTGKQKAIETADKDAAVPVNPPPEKAVAPEPVLKKPETASPERPRPEQTETEKKVVFDFATFIAQSKSPVKS</sequence>
<dbReference type="RefSeq" id="WP_102331537.1">
    <property type="nucleotide sequence ID" value="NZ_CP058566.2"/>
</dbReference>
<comment type="caution">
    <text evidence="2">The sequence shown here is derived from an EMBL/GenBank/DDBJ whole genome shotgun (WGS) entry which is preliminary data.</text>
</comment>
<feature type="compositionally biased region" description="Basic and acidic residues" evidence="1">
    <location>
        <begin position="223"/>
        <end position="245"/>
    </location>
</feature>
<evidence type="ECO:0000313" key="3">
    <source>
        <dbReference type="Proteomes" id="UP000235653"/>
    </source>
</evidence>
<feature type="region of interest" description="Disordered" evidence="1">
    <location>
        <begin position="164"/>
        <end position="245"/>
    </location>
</feature>
<dbReference type="OrthoDB" id="9828648at2"/>
<feature type="region of interest" description="Disordered" evidence="1">
    <location>
        <begin position="1"/>
        <end position="44"/>
    </location>
</feature>
<dbReference type="AlphaFoldDB" id="A0A2P5P4W7"/>
<feature type="compositionally biased region" description="Basic and acidic residues" evidence="1">
    <location>
        <begin position="176"/>
        <end position="189"/>
    </location>
</feature>
<gene>
    <name evidence="2" type="ORF">JP09_009890</name>
</gene>
<feature type="compositionally biased region" description="Basic and acidic residues" evidence="1">
    <location>
        <begin position="197"/>
        <end position="206"/>
    </location>
</feature>
<name>A0A2P5P4W7_9CHLR</name>
<proteinExistence type="predicted"/>
<accession>A0A2P5P4W7</accession>
<dbReference type="Proteomes" id="UP000235653">
    <property type="component" value="Unassembled WGS sequence"/>
</dbReference>
<protein>
    <submittedName>
        <fullName evidence="2">Uncharacterized protein</fullName>
    </submittedName>
</protein>
<dbReference type="EMBL" id="JQAN02000014">
    <property type="protein sequence ID" value="PPD57342.1"/>
    <property type="molecule type" value="Genomic_DNA"/>
</dbReference>
<keyword evidence="3" id="KW-1185">Reference proteome</keyword>